<dbReference type="PANTHER" id="PTHR23359">
    <property type="entry name" value="NUCLEOTIDE KINASE"/>
    <property type="match status" value="1"/>
</dbReference>
<dbReference type="GO" id="GO:0004017">
    <property type="term" value="F:AMP kinase activity"/>
    <property type="evidence" value="ECO:0007669"/>
    <property type="project" value="UniProtKB-EC"/>
</dbReference>
<dbReference type="EMBL" id="LIHL02000009">
    <property type="protein sequence ID" value="KAF5460038.1"/>
    <property type="molecule type" value="Genomic_DNA"/>
</dbReference>
<feature type="non-terminal residue" evidence="8">
    <location>
        <position position="305"/>
    </location>
</feature>
<reference evidence="8" key="2">
    <citation type="submission" date="2020-03" db="EMBL/GenBank/DDBJ databases">
        <title>Walnut 2.0.</title>
        <authorList>
            <person name="Marrano A."/>
            <person name="Britton M."/>
            <person name="Zimin A.V."/>
            <person name="Zaini P.A."/>
            <person name="Workman R."/>
            <person name="Puiu D."/>
            <person name="Bianco L."/>
            <person name="Allen B.J."/>
            <person name="Troggio M."/>
            <person name="Leslie C.A."/>
            <person name="Timp W."/>
            <person name="Dendekar A."/>
            <person name="Salzberg S.L."/>
            <person name="Neale D.B."/>
        </authorList>
    </citation>
    <scope>NUCLEOTIDE SEQUENCE</scope>
    <source>
        <tissue evidence="8">Leaves</tissue>
    </source>
</reference>
<dbReference type="Pfam" id="PF00406">
    <property type="entry name" value="ADK"/>
    <property type="match status" value="1"/>
</dbReference>
<sequence length="305" mass="33859">AHVSLVVAYSLLSIPLVSRNEPGLSVLSLSLSMIGVSRLSGATVAAVTESPRMYPLLWLARSRFYSGSTSAAAAQPQVDYLQSDRAESESQRRRDRLAYAPMADSEGSYLCRGVQWVFIGSPSAKKHVYADRLSKLLRVPHISMASLVRQELSPHSSLYKQIANAISRGELVPEEIMFGLLSKRLEDGYYRGESGFILDGFPRSPTQADILDQLAEIDLVVNFKCTEDCFVNHRGGDGSWKEKVQVYAKQSKPLEDYYRKQKKLLEFQVGGAPGESWQGLLAALHLPHFNAGYIPYELTTGLDRL</sequence>
<dbReference type="GO" id="GO:0005524">
    <property type="term" value="F:ATP binding"/>
    <property type="evidence" value="ECO:0007669"/>
    <property type="project" value="InterPro"/>
</dbReference>
<dbReference type="CDD" id="cd01428">
    <property type="entry name" value="ADK"/>
    <property type="match status" value="1"/>
</dbReference>
<evidence type="ECO:0000256" key="3">
    <source>
        <dbReference type="ARBA" id="ARBA00022679"/>
    </source>
</evidence>
<evidence type="ECO:0000313" key="9">
    <source>
        <dbReference type="Proteomes" id="UP000619265"/>
    </source>
</evidence>
<evidence type="ECO:0000313" key="8">
    <source>
        <dbReference type="EMBL" id="KAF5460038.1"/>
    </source>
</evidence>
<accession>A0A833ULB1</accession>
<evidence type="ECO:0000256" key="2">
    <source>
        <dbReference type="ARBA" id="ARBA00012955"/>
    </source>
</evidence>
<evidence type="ECO:0000256" key="6">
    <source>
        <dbReference type="ARBA" id="ARBA00031517"/>
    </source>
</evidence>
<dbReference type="Gene3D" id="3.40.50.300">
    <property type="entry name" value="P-loop containing nucleotide triphosphate hydrolases"/>
    <property type="match status" value="1"/>
</dbReference>
<organism evidence="8 9">
    <name type="scientific">Juglans regia</name>
    <name type="common">English walnut</name>
    <dbReference type="NCBI Taxonomy" id="51240"/>
    <lineage>
        <taxon>Eukaryota</taxon>
        <taxon>Viridiplantae</taxon>
        <taxon>Streptophyta</taxon>
        <taxon>Embryophyta</taxon>
        <taxon>Tracheophyta</taxon>
        <taxon>Spermatophyta</taxon>
        <taxon>Magnoliopsida</taxon>
        <taxon>eudicotyledons</taxon>
        <taxon>Gunneridae</taxon>
        <taxon>Pentapetalae</taxon>
        <taxon>rosids</taxon>
        <taxon>fabids</taxon>
        <taxon>Fagales</taxon>
        <taxon>Juglandaceae</taxon>
        <taxon>Juglans</taxon>
    </lineage>
</organism>
<keyword evidence="3 7" id="KW-0808">Transferase</keyword>
<evidence type="ECO:0000256" key="4">
    <source>
        <dbReference type="ARBA" id="ARBA00022741"/>
    </source>
</evidence>
<dbReference type="Proteomes" id="UP000619265">
    <property type="component" value="Unassembled WGS sequence"/>
</dbReference>
<dbReference type="AlphaFoldDB" id="A0A833ULB1"/>
<gene>
    <name evidence="8" type="ORF">F2P56_019937</name>
</gene>
<evidence type="ECO:0000256" key="1">
    <source>
        <dbReference type="ARBA" id="ARBA00007220"/>
    </source>
</evidence>
<protein>
    <recommendedName>
        <fullName evidence="2">adenylate kinase</fullName>
        <ecNumber evidence="2">2.7.4.3</ecNumber>
    </recommendedName>
    <alternativeName>
        <fullName evidence="6">ATP:AMP phosphotransferase</fullName>
    </alternativeName>
</protein>
<reference evidence="8" key="1">
    <citation type="submission" date="2015-10" db="EMBL/GenBank/DDBJ databases">
        <authorList>
            <person name="Martinez-Garcia P.J."/>
            <person name="Crepeau M.W."/>
            <person name="Puiu D."/>
            <person name="Gonzalez-Ibeas D."/>
            <person name="Whalen J."/>
            <person name="Stevens K."/>
            <person name="Paul R."/>
            <person name="Butterfield T."/>
            <person name="Britton M."/>
            <person name="Reagan R."/>
            <person name="Chakraborty S."/>
            <person name="Walawage S.L."/>
            <person name="Vasquez-Gross H.A."/>
            <person name="Cardeno C."/>
            <person name="Famula R."/>
            <person name="Pratt K."/>
            <person name="Kuruganti S."/>
            <person name="Aradhya M.K."/>
            <person name="Leslie C.A."/>
            <person name="Dandekar A.M."/>
            <person name="Salzberg S.L."/>
            <person name="Wegrzyn J.L."/>
            <person name="Langley C.H."/>
            <person name="Neale D.B."/>
        </authorList>
    </citation>
    <scope>NUCLEOTIDE SEQUENCE</scope>
    <source>
        <tissue evidence="8">Leaves</tissue>
    </source>
</reference>
<evidence type="ECO:0000256" key="7">
    <source>
        <dbReference type="RuleBase" id="RU003330"/>
    </source>
</evidence>
<dbReference type="InterPro" id="IPR027417">
    <property type="entry name" value="P-loop_NTPase"/>
</dbReference>
<comment type="similarity">
    <text evidence="1 7">Belongs to the adenylate kinase family.</text>
</comment>
<dbReference type="InterPro" id="IPR033690">
    <property type="entry name" value="Adenylat_kinase_CS"/>
</dbReference>
<keyword evidence="5 7" id="KW-0418">Kinase</keyword>
<dbReference type="EC" id="2.7.4.3" evidence="2"/>
<keyword evidence="4" id="KW-0547">Nucleotide-binding</keyword>
<dbReference type="PRINTS" id="PR00094">
    <property type="entry name" value="ADENYLTKNASE"/>
</dbReference>
<dbReference type="SUPFAM" id="SSF52540">
    <property type="entry name" value="P-loop containing nucleoside triphosphate hydrolases"/>
    <property type="match status" value="1"/>
</dbReference>
<comment type="caution">
    <text evidence="8">The sequence shown here is derived from an EMBL/GenBank/DDBJ whole genome shotgun (WGS) entry which is preliminary data.</text>
</comment>
<dbReference type="Gramene" id="Jr09_04780_p1">
    <property type="protein sequence ID" value="cds.Jr09_04780_p1"/>
    <property type="gene ID" value="Jr09_04780"/>
</dbReference>
<evidence type="ECO:0000256" key="5">
    <source>
        <dbReference type="ARBA" id="ARBA00022777"/>
    </source>
</evidence>
<dbReference type="PROSITE" id="PS00113">
    <property type="entry name" value="ADENYLATE_KINASE"/>
    <property type="match status" value="1"/>
</dbReference>
<dbReference type="InterPro" id="IPR000850">
    <property type="entry name" value="Adenylat/UMP-CMP_kin"/>
</dbReference>
<proteinExistence type="inferred from homology"/>
<name>A0A833ULB1_JUGRE</name>